<evidence type="ECO:0000313" key="6">
    <source>
        <dbReference type="Xenbase" id="XB-GENE-29087855"/>
    </source>
</evidence>
<dbReference type="AGR" id="Xenbase:XB-GENE-29087855"/>
<dbReference type="RefSeq" id="XP_004916465.1">
    <property type="nucleotide sequence ID" value="XM_004916408.4"/>
</dbReference>
<feature type="domain" description="TIL" evidence="2">
    <location>
        <begin position="24"/>
        <end position="80"/>
    </location>
</feature>
<evidence type="ECO:0000313" key="4">
    <source>
        <dbReference type="RefSeq" id="XP_004916465.1"/>
    </source>
</evidence>
<evidence type="ECO:0000259" key="2">
    <source>
        <dbReference type="Pfam" id="PF01826"/>
    </source>
</evidence>
<feature type="chain" id="PRO_5044692160" evidence="1">
    <location>
        <begin position="20"/>
        <end position="85"/>
    </location>
</feature>
<dbReference type="InterPro" id="IPR036084">
    <property type="entry name" value="Ser_inhib-like_sf"/>
</dbReference>
<dbReference type="Proteomes" id="UP000008143">
    <property type="component" value="Chromosome 7"/>
</dbReference>
<dbReference type="GeneID" id="101734536"/>
<dbReference type="Xenbase" id="XB-GENE-29087855">
    <property type="gene designation" value="LOC101734536"/>
</dbReference>
<evidence type="ECO:0000313" key="5">
    <source>
        <dbReference type="RefSeq" id="XP_031761953.1"/>
    </source>
</evidence>
<dbReference type="KEGG" id="xtr:101734536"/>
<dbReference type="SUPFAM" id="SSF57567">
    <property type="entry name" value="Serine protease inhibitors"/>
    <property type="match status" value="1"/>
</dbReference>
<dbReference type="Pfam" id="PF01826">
    <property type="entry name" value="TIL"/>
    <property type="match status" value="1"/>
</dbReference>
<dbReference type="InterPro" id="IPR002919">
    <property type="entry name" value="TIL_dom"/>
</dbReference>
<dbReference type="CDD" id="cd19941">
    <property type="entry name" value="TIL"/>
    <property type="match status" value="1"/>
</dbReference>
<dbReference type="RefSeq" id="XP_031761953.1">
    <property type="nucleotide sequence ID" value="XM_031906093.1"/>
</dbReference>
<protein>
    <submittedName>
        <fullName evidence="4 5">Cysteine-rich venom protein 1-like</fullName>
    </submittedName>
</protein>
<feature type="signal peptide" evidence="1">
    <location>
        <begin position="1"/>
        <end position="19"/>
    </location>
</feature>
<keyword evidence="3" id="KW-1185">Reference proteome</keyword>
<name>A0A8J0R3K2_XENTR</name>
<dbReference type="Gene3D" id="2.10.25.10">
    <property type="entry name" value="Laminin"/>
    <property type="match status" value="1"/>
</dbReference>
<dbReference type="AlphaFoldDB" id="A0A8J0R3K2"/>
<evidence type="ECO:0000313" key="3">
    <source>
        <dbReference type="Proteomes" id="UP000008143"/>
    </source>
</evidence>
<organism evidence="3 4">
    <name type="scientific">Xenopus tropicalis</name>
    <name type="common">Western clawed frog</name>
    <name type="synonym">Silurana tropicalis</name>
    <dbReference type="NCBI Taxonomy" id="8364"/>
    <lineage>
        <taxon>Eukaryota</taxon>
        <taxon>Metazoa</taxon>
        <taxon>Chordata</taxon>
        <taxon>Craniata</taxon>
        <taxon>Vertebrata</taxon>
        <taxon>Euteleostomi</taxon>
        <taxon>Amphibia</taxon>
        <taxon>Batrachia</taxon>
        <taxon>Anura</taxon>
        <taxon>Pipoidea</taxon>
        <taxon>Pipidae</taxon>
        <taxon>Xenopodinae</taxon>
        <taxon>Xenopus</taxon>
        <taxon>Silurana</taxon>
    </lineage>
</organism>
<proteinExistence type="predicted"/>
<gene>
    <name evidence="4 5 6" type="primary">LOC101734536</name>
</gene>
<keyword evidence="1" id="KW-0732">Signal</keyword>
<evidence type="ECO:0000256" key="1">
    <source>
        <dbReference type="SAM" id="SignalP"/>
    </source>
</evidence>
<reference evidence="4 5" key="1">
    <citation type="submission" date="2025-04" db="UniProtKB">
        <authorList>
            <consortium name="RefSeq"/>
        </authorList>
    </citation>
    <scope>IDENTIFICATION</scope>
    <source>
        <strain evidence="4 5">Nigerian</strain>
        <tissue evidence="4 5">Liver and blood</tissue>
    </source>
</reference>
<sequence>MFRIVILTLALALPIMGKGNDEECPPGKYFDACGRSCPPTCATLDRLETYGSNCYPSCVCMPGTVLPHEGAEQCVRIAECPPVGQ</sequence>
<accession>A0A8J0R3K2</accession>